<feature type="domain" description="Ubiquitin-like" evidence="2">
    <location>
        <begin position="65"/>
        <end position="144"/>
    </location>
</feature>
<dbReference type="OrthoDB" id="5366541at2759"/>
<sequence>MSEVQFASQFLAQLSTKPVRFTSNHVEDARRYPAGFLYTLPKSQKPLAKRQKVTSDDPTKAARTVKVTFKPLRANAAFPPTTLELEPSTPISSVKSELGNKSNMFPDKLRLMLKHKVLGDAVTVAETVGEAENEVTITVMIMPGAQKPAEEETPKVEEKPEVVVGEKRKAPESEEFWGELSEWLKGKVGEDEGGKRLAVFKNAWEQQNS</sequence>
<feature type="compositionally biased region" description="Basic and acidic residues" evidence="1">
    <location>
        <begin position="148"/>
        <end position="167"/>
    </location>
</feature>
<gene>
    <name evidence="3" type="ORF">BJ508DRAFT_414871</name>
</gene>
<dbReference type="Gene3D" id="1.10.286.70">
    <property type="entry name" value="Get5 dimerization domain"/>
    <property type="match status" value="1"/>
</dbReference>
<organism evidence="3 4">
    <name type="scientific">Ascobolus immersus RN42</name>
    <dbReference type="NCBI Taxonomy" id="1160509"/>
    <lineage>
        <taxon>Eukaryota</taxon>
        <taxon>Fungi</taxon>
        <taxon>Dikarya</taxon>
        <taxon>Ascomycota</taxon>
        <taxon>Pezizomycotina</taxon>
        <taxon>Pezizomycetes</taxon>
        <taxon>Pezizales</taxon>
        <taxon>Ascobolaceae</taxon>
        <taxon>Ascobolus</taxon>
    </lineage>
</organism>
<reference evidence="3 4" key="1">
    <citation type="journal article" date="2018" name="Nat. Ecol. Evol.">
        <title>Pezizomycetes genomes reveal the molecular basis of ectomycorrhizal truffle lifestyle.</title>
        <authorList>
            <person name="Murat C."/>
            <person name="Payen T."/>
            <person name="Noel B."/>
            <person name="Kuo A."/>
            <person name="Morin E."/>
            <person name="Chen J."/>
            <person name="Kohler A."/>
            <person name="Krizsan K."/>
            <person name="Balestrini R."/>
            <person name="Da Silva C."/>
            <person name="Montanini B."/>
            <person name="Hainaut M."/>
            <person name="Levati E."/>
            <person name="Barry K.W."/>
            <person name="Belfiori B."/>
            <person name="Cichocki N."/>
            <person name="Clum A."/>
            <person name="Dockter R.B."/>
            <person name="Fauchery L."/>
            <person name="Guy J."/>
            <person name="Iotti M."/>
            <person name="Le Tacon F."/>
            <person name="Lindquist E.A."/>
            <person name="Lipzen A."/>
            <person name="Malagnac F."/>
            <person name="Mello A."/>
            <person name="Molinier V."/>
            <person name="Miyauchi S."/>
            <person name="Poulain J."/>
            <person name="Riccioni C."/>
            <person name="Rubini A."/>
            <person name="Sitrit Y."/>
            <person name="Splivallo R."/>
            <person name="Traeger S."/>
            <person name="Wang M."/>
            <person name="Zifcakova L."/>
            <person name="Wipf D."/>
            <person name="Zambonelli A."/>
            <person name="Paolocci F."/>
            <person name="Nowrousian M."/>
            <person name="Ottonello S."/>
            <person name="Baldrian P."/>
            <person name="Spatafora J.W."/>
            <person name="Henrissat B."/>
            <person name="Nagy L.G."/>
            <person name="Aury J.M."/>
            <person name="Wincker P."/>
            <person name="Grigoriev I.V."/>
            <person name="Bonfante P."/>
            <person name="Martin F.M."/>
        </authorList>
    </citation>
    <scope>NUCLEOTIDE SEQUENCE [LARGE SCALE GENOMIC DNA]</scope>
    <source>
        <strain evidence="3 4">RN42</strain>
    </source>
</reference>
<accession>A0A3N4I567</accession>
<evidence type="ECO:0000313" key="3">
    <source>
        <dbReference type="EMBL" id="RPA81199.1"/>
    </source>
</evidence>
<dbReference type="Pfam" id="PF12754">
    <property type="entry name" value="Get5_N"/>
    <property type="match status" value="1"/>
</dbReference>
<dbReference type="AlphaFoldDB" id="A0A3N4I567"/>
<dbReference type="InterPro" id="IPR029071">
    <property type="entry name" value="Ubiquitin-like_domsf"/>
</dbReference>
<dbReference type="InterPro" id="IPR000626">
    <property type="entry name" value="Ubiquitin-like_dom"/>
</dbReference>
<evidence type="ECO:0000313" key="4">
    <source>
        <dbReference type="Proteomes" id="UP000275078"/>
    </source>
</evidence>
<dbReference type="Proteomes" id="UP000275078">
    <property type="component" value="Unassembled WGS sequence"/>
</dbReference>
<dbReference type="STRING" id="1160509.A0A3N4I567"/>
<protein>
    <recommendedName>
        <fullName evidence="2">Ubiquitin-like domain-containing protein</fullName>
    </recommendedName>
</protein>
<evidence type="ECO:0000259" key="2">
    <source>
        <dbReference type="PROSITE" id="PS50053"/>
    </source>
</evidence>
<proteinExistence type="predicted"/>
<evidence type="ECO:0000256" key="1">
    <source>
        <dbReference type="SAM" id="MobiDB-lite"/>
    </source>
</evidence>
<dbReference type="Gene3D" id="3.10.20.90">
    <property type="entry name" value="Phosphatidylinositol 3-kinase Catalytic Subunit, Chain A, domain 1"/>
    <property type="match status" value="1"/>
</dbReference>
<dbReference type="InterPro" id="IPR024737">
    <property type="entry name" value="Get5_N"/>
</dbReference>
<dbReference type="EMBL" id="ML119681">
    <property type="protein sequence ID" value="RPA81199.1"/>
    <property type="molecule type" value="Genomic_DNA"/>
</dbReference>
<name>A0A3N4I567_ASCIM</name>
<dbReference type="SUPFAM" id="SSF54236">
    <property type="entry name" value="Ubiquitin-like"/>
    <property type="match status" value="1"/>
</dbReference>
<keyword evidence="4" id="KW-1185">Reference proteome</keyword>
<dbReference type="PROSITE" id="PS50053">
    <property type="entry name" value="UBIQUITIN_2"/>
    <property type="match status" value="1"/>
</dbReference>
<feature type="region of interest" description="Disordered" evidence="1">
    <location>
        <begin position="146"/>
        <end position="167"/>
    </location>
</feature>